<gene>
    <name evidence="1" type="ORF">H0A61_00298</name>
</gene>
<dbReference type="RefSeq" id="WP_206708219.1">
    <property type="nucleotide sequence ID" value="NZ_CP059066.1"/>
</dbReference>
<evidence type="ECO:0000313" key="2">
    <source>
        <dbReference type="Proteomes" id="UP000662904"/>
    </source>
</evidence>
<evidence type="ECO:0000313" key="1">
    <source>
        <dbReference type="EMBL" id="QSQ07979.1"/>
    </source>
</evidence>
<organism evidence="1 2">
    <name type="scientific">Koleobacter methoxysyntrophicus</name>
    <dbReference type="NCBI Taxonomy" id="2751313"/>
    <lineage>
        <taxon>Bacteria</taxon>
        <taxon>Bacillati</taxon>
        <taxon>Bacillota</taxon>
        <taxon>Clostridia</taxon>
        <taxon>Koleobacterales</taxon>
        <taxon>Koleobacteraceae</taxon>
        <taxon>Koleobacter</taxon>
    </lineage>
</organism>
<dbReference type="InterPro" id="IPR014055">
    <property type="entry name" value="CRISPR-assoc_prot_Csx11"/>
</dbReference>
<dbReference type="Proteomes" id="UP000662904">
    <property type="component" value="Chromosome"/>
</dbReference>
<protein>
    <recommendedName>
        <fullName evidence="3">CRISPR-associated protein Csx11</fullName>
    </recommendedName>
</protein>
<dbReference type="EMBL" id="CP059066">
    <property type="protein sequence ID" value="QSQ07979.1"/>
    <property type="molecule type" value="Genomic_DNA"/>
</dbReference>
<proteinExistence type="predicted"/>
<keyword evidence="2" id="KW-1185">Reference proteome</keyword>
<sequence>MSGLDLQNLRNKSREIIKAEIGALLFNLGKTHIGFWEKRKRYFCIDEDLFRNTYGYERFSKYKNYFEEDKDTSENNFKIDLNRVDKGLEKFFYETTVDLGLADNGANLKLSDIVYGGESERELVKRIMFRGCENINSGIDKGAPREEQQLAHLWISNPFGTFKEKMKEDMLDRQRLCFLQRLWNKLKGMPDNPDALTHKEWVEIRNFIINEIKSWYCHLLSDSRFPINDVTLWDQAYMTASMFKSALAAICLDRTNYDLYKEKPHSIKWNVLGIQYDKLGLAEKALKPYFIKWYRDAVERVDNQIKQVIEEEYALGNEIYRDETGIYFLFPENASAPGSNSELLELHSSLQAVKDSILDIFKVNFEGEIFPSIYLTKPSRGTMNLAYLLDKAKENFTRPCFPESFKGCSYFADTDGQTDASTYIGLCQICGMRLAQEDTESLILCEECRERKKSRFRKWLNSIDRETVWTGDLQDENGRIALVTLKFELKEWLNGNLVNTTLTNKTEWKDDLDHMIKLLKIMRETYLPQDIKSYRGFYQRAENEIKKFLSFFDKDGIRKPFFKIIDEKINEINNFNNLKKEAKPLFNRHFYDYIQEVFGNISGINTSEKKIIPKGLDENEFGSSHDEKISTVKGIFAFSYIQEQMKNVLLERSIGDRWENLIEDKLGGNVNFEERKILWNQLSDEQIEFFAEILLQFIVRKNPSPARFRRIWETTEMFFIQLRKRLKDMMGVPQWRVKRIIWDNVVPDADKAKRNKEYNYQGLDFWVDDRGNAYLISSIEKALSILARRELKEKPSIKDEDKIKEIHEKIINKNTDWLEKEIEAKEAEVRHKRDSDKISIKLNSEKARYEEYQPYFSIIEPTPVSWQFIIPAQFLDKLIENVQKEYKREFKYVMGKLPLHIGIIIQDYKKPLYVGIKALRKIRRDIKSLDGIEEITDAKTLKMLKEEGLYYSGIYEESEKLEDLYSLYPRSENTGKYEFYIDPLKSKAYLDTVHDSSPNTRYRFYPNTIDFEFLDVNTRRNDINYNEKGKRFLKEKSNRPYTWEEWYIFKDFIKYFDDNLKVSKLHRIITLMYSKLKDWKDDREALKTFMLSAFVNMFELNAPNTESRNERRDSFSKLMGKSCWKDVENLTSEEFVKSLQRFIDMFEFWHKGLKRI</sequence>
<reference evidence="1" key="1">
    <citation type="submission" date="2020-07" db="EMBL/GenBank/DDBJ databases">
        <title>Koleobacter methoxysyntrophicus gen. nov., sp. nov., a novel anaerobic bacterium isolated from deep subsurface oil field and proposal of Koleobacterales ord. nov. in the phylum Firmicutes.</title>
        <authorList>
            <person name="Sakamoto S."/>
            <person name="Tamaki H."/>
        </authorList>
    </citation>
    <scope>NUCLEOTIDE SEQUENCE</scope>
    <source>
        <strain evidence="1">NRmbB1</strain>
    </source>
</reference>
<accession>A0A8A0RKB9</accession>
<dbReference type="NCBIfam" id="TIGR02682">
    <property type="entry name" value="cas_csx11"/>
    <property type="match status" value="1"/>
</dbReference>
<evidence type="ECO:0008006" key="3">
    <source>
        <dbReference type="Google" id="ProtNLM"/>
    </source>
</evidence>
<name>A0A8A0RKB9_9FIRM</name>
<dbReference type="KEGG" id="kme:H0A61_00298"/>
<dbReference type="AlphaFoldDB" id="A0A8A0RKB9"/>